<feature type="compositionally biased region" description="Basic and acidic residues" evidence="4">
    <location>
        <begin position="46"/>
        <end position="55"/>
    </location>
</feature>
<dbReference type="NCBIfam" id="TIGR00094">
    <property type="entry name" value="tRNA_TruD_broad"/>
    <property type="match status" value="1"/>
</dbReference>
<evidence type="ECO:0000256" key="4">
    <source>
        <dbReference type="SAM" id="MobiDB-lite"/>
    </source>
</evidence>
<dbReference type="GO" id="GO:0001522">
    <property type="term" value="P:pseudouridine synthesis"/>
    <property type="evidence" value="ECO:0007669"/>
    <property type="project" value="InterPro"/>
</dbReference>
<feature type="compositionally biased region" description="Polar residues" evidence="4">
    <location>
        <begin position="31"/>
        <end position="42"/>
    </location>
</feature>
<evidence type="ECO:0000313" key="6">
    <source>
        <dbReference type="EMBL" id="RDW89483.1"/>
    </source>
</evidence>
<feature type="region of interest" description="Disordered" evidence="4">
    <location>
        <begin position="112"/>
        <end position="138"/>
    </location>
</feature>
<name>A0A3D8ST27_9HELO</name>
<dbReference type="PROSITE" id="PS50984">
    <property type="entry name" value="TRUD"/>
    <property type="match status" value="1"/>
</dbReference>
<feature type="region of interest" description="Disordered" evidence="4">
    <location>
        <begin position="1"/>
        <end position="62"/>
    </location>
</feature>
<protein>
    <recommendedName>
        <fullName evidence="5">TRUD domain-containing protein</fullName>
    </recommendedName>
</protein>
<feature type="region of interest" description="Disordered" evidence="4">
    <location>
        <begin position="756"/>
        <end position="805"/>
    </location>
</feature>
<feature type="compositionally biased region" description="Low complexity" evidence="4">
    <location>
        <begin position="21"/>
        <end position="30"/>
    </location>
</feature>
<dbReference type="GO" id="GO:0005634">
    <property type="term" value="C:nucleus"/>
    <property type="evidence" value="ECO:0007669"/>
    <property type="project" value="TreeGrafter"/>
</dbReference>
<dbReference type="GO" id="GO:0009982">
    <property type="term" value="F:pseudouridine synthase activity"/>
    <property type="evidence" value="ECO:0007669"/>
    <property type="project" value="InterPro"/>
</dbReference>
<evidence type="ECO:0000313" key="7">
    <source>
        <dbReference type="Proteomes" id="UP000256645"/>
    </source>
</evidence>
<dbReference type="InterPro" id="IPR001656">
    <property type="entry name" value="PsdUridine_synth_TruD"/>
</dbReference>
<dbReference type="PANTHER" id="PTHR13326">
    <property type="entry name" value="TRNA PSEUDOURIDINE SYNTHASE D"/>
    <property type="match status" value="1"/>
</dbReference>
<dbReference type="EMBL" id="PDLM01000001">
    <property type="protein sequence ID" value="RDW89483.1"/>
    <property type="molecule type" value="Genomic_DNA"/>
</dbReference>
<keyword evidence="3" id="KW-0413">Isomerase</keyword>
<gene>
    <name evidence="6" type="ORF">BP6252_01515</name>
</gene>
<dbReference type="FunFam" id="3.30.2350.20:FF:000009">
    <property type="entry name" value="Pseudouridine synthase TruD/Pus7, putative"/>
    <property type="match status" value="1"/>
</dbReference>
<dbReference type="InterPro" id="IPR042214">
    <property type="entry name" value="TruD_catalytic"/>
</dbReference>
<dbReference type="InterPro" id="IPR056963">
    <property type="entry name" value="PUS7L_N"/>
</dbReference>
<dbReference type="PROSITE" id="PS01268">
    <property type="entry name" value="UPF0024"/>
    <property type="match status" value="1"/>
</dbReference>
<comment type="caution">
    <text evidence="6">The sequence shown here is derived from an EMBL/GenBank/DDBJ whole genome shotgun (WGS) entry which is preliminary data.</text>
</comment>
<dbReference type="AlphaFoldDB" id="A0A3D8ST27"/>
<dbReference type="Proteomes" id="UP000256645">
    <property type="component" value="Unassembled WGS sequence"/>
</dbReference>
<accession>A0A3D8ST27</accession>
<sequence length="1023" mass="112094">MASLSSSNDLDERPSKRIKASPSQLPSSSSTDHNTASVTQSGVAKMDPENLKPNDKNGGFQPEREAEVGILCFVNSTNPGFSGILKQRYTDFLVNEITPDGTVVHLTDDRAPKFSQLPKPDEAASVKPASNTDENVTPPVKAEIKIEEKKTIAPRFAAQDVRLEDPEFAAKIKPKSPAQTSTEGDEYAPVVKDVTNAQASPNTTEPSPDATKTQASLLSADDEARLASYFGDTIKEQLIKFHAEVISKPDKKASLFGSLMSDPISDKEIRTKVHQDVRRIFSSTLETELVSDDVIKISAAPRAGAKQQNNPRQFRQGQSKGKLGWQELGGQYLHFSLYKENKDTMEVVSFLAKMLKLKPRDFAFSGTKDRRAVTVQRVSVFRQYADRVAGINRELRGSRVGNFKYEKHALELGELQGNQFHITLRNCHFGDDAGMDLTSRVQVANTIVGDAVKYLQQRGFLNYFGLQRFGTFGIGTDIVGTRILKGDFEGAVRAILTVSEESLRAVSDPGSVPEGTLVSRDDLARAEAISLFNKTGASHAALQKLPRKFSAESAIIRHLGHQARKTDYLGALQTINRNLKLMYVHAYQSLVWNAVTSERWSRYGDKVIQGDLVLVDGQAIRNAAAAKENEVDENGEVVIRPAVDDTALSHDDLFQRARPLSAEEAASGQYSIFDIVLPTPGYDINYPDNDIGDYYKEFMNSERGGRLDPANMRRPQKDFSLSGSYRKILGQVTQQMSFEVKVYHDENEQLVETDLEKLQNSRSKHQKDNQSDRNGRQHNGQGDHRNGNDRVGRPQANPQAPAEANTAALAAWNALPTKLAAEDKAAAEAAAIAALNPSDLSEIKQPTFKDTYIQTAIDQNGFAQRTGNRTTVMHQGTVDEPAEASGIKVSAPLQYDGCSDSNMEVDKSNSLDRVTGSRVPSSSTTDSADGGVRLDTSPARLTVKRSADSMLNGMDTTCNTVEQTPRTVMVQSEQVDAKDMASAKIGVVVKFALGSSQYATMALRELMKVGGVKTYKPDFSGGR</sequence>
<keyword evidence="7" id="KW-1185">Reference proteome</keyword>
<feature type="compositionally biased region" description="Low complexity" evidence="4">
    <location>
        <begin position="794"/>
        <end position="805"/>
    </location>
</feature>
<proteinExistence type="inferred from homology"/>
<dbReference type="PANTHER" id="PTHR13326:SF21">
    <property type="entry name" value="PSEUDOURIDYLATE SYNTHASE PUS7L"/>
    <property type="match status" value="1"/>
</dbReference>
<feature type="domain" description="TRUD" evidence="5">
    <location>
        <begin position="459"/>
        <end position="731"/>
    </location>
</feature>
<dbReference type="GO" id="GO:0003723">
    <property type="term" value="F:RNA binding"/>
    <property type="evidence" value="ECO:0007669"/>
    <property type="project" value="InterPro"/>
</dbReference>
<evidence type="ECO:0000256" key="2">
    <source>
        <dbReference type="ARBA" id="ARBA00022694"/>
    </source>
</evidence>
<dbReference type="Gene3D" id="3.30.2350.20">
    <property type="entry name" value="TruD, catalytic domain"/>
    <property type="match status" value="3"/>
</dbReference>
<dbReference type="OrthoDB" id="447290at2759"/>
<dbReference type="InterPro" id="IPR020119">
    <property type="entry name" value="PsdUridine_synth_TruD_CS"/>
</dbReference>
<dbReference type="InterPro" id="IPR011760">
    <property type="entry name" value="PsdUridine_synth_TruD_insert"/>
</dbReference>
<organism evidence="6 7">
    <name type="scientific">Coleophoma cylindrospora</name>
    <dbReference type="NCBI Taxonomy" id="1849047"/>
    <lineage>
        <taxon>Eukaryota</taxon>
        <taxon>Fungi</taxon>
        <taxon>Dikarya</taxon>
        <taxon>Ascomycota</taxon>
        <taxon>Pezizomycotina</taxon>
        <taxon>Leotiomycetes</taxon>
        <taxon>Helotiales</taxon>
        <taxon>Dermateaceae</taxon>
        <taxon>Coleophoma</taxon>
    </lineage>
</organism>
<dbReference type="Pfam" id="PF01142">
    <property type="entry name" value="TruD"/>
    <property type="match status" value="1"/>
</dbReference>
<dbReference type="CDD" id="cd02576">
    <property type="entry name" value="PseudoU_synth_ScPUS7"/>
    <property type="match status" value="1"/>
</dbReference>
<dbReference type="Pfam" id="PF23943">
    <property type="entry name" value="PUS7L_N"/>
    <property type="match status" value="1"/>
</dbReference>
<reference evidence="6 7" key="1">
    <citation type="journal article" date="2018" name="IMA Fungus">
        <title>IMA Genome-F 9: Draft genome sequence of Annulohypoxylon stygium, Aspergillus mulundensis, Berkeleyomyces basicola (syn. Thielaviopsis basicola), Ceratocystis smalleyi, two Cercospora beticola strains, Coleophoma cylindrospora, Fusarium fracticaudum, Phialophora cf. hyalina, and Morchella septimelata.</title>
        <authorList>
            <person name="Wingfield B.D."/>
            <person name="Bills G.F."/>
            <person name="Dong Y."/>
            <person name="Huang W."/>
            <person name="Nel W.J."/>
            <person name="Swalarsk-Parry B.S."/>
            <person name="Vaghefi N."/>
            <person name="Wilken P.M."/>
            <person name="An Z."/>
            <person name="de Beer Z.W."/>
            <person name="De Vos L."/>
            <person name="Chen L."/>
            <person name="Duong T.A."/>
            <person name="Gao Y."/>
            <person name="Hammerbacher A."/>
            <person name="Kikkert J.R."/>
            <person name="Li Y."/>
            <person name="Li H."/>
            <person name="Li K."/>
            <person name="Li Q."/>
            <person name="Liu X."/>
            <person name="Ma X."/>
            <person name="Naidoo K."/>
            <person name="Pethybridge S.J."/>
            <person name="Sun J."/>
            <person name="Steenkamp E.T."/>
            <person name="van der Nest M.A."/>
            <person name="van Wyk S."/>
            <person name="Wingfield M.J."/>
            <person name="Xiong C."/>
            <person name="Yue Q."/>
            <person name="Zhang X."/>
        </authorList>
    </citation>
    <scope>NUCLEOTIDE SEQUENCE [LARGE SCALE GENOMIC DNA]</scope>
    <source>
        <strain evidence="6 7">BP6252</strain>
    </source>
</reference>
<comment type="similarity">
    <text evidence="1">Belongs to the pseudouridine synthase TruD family.</text>
</comment>
<keyword evidence="2" id="KW-0819">tRNA processing</keyword>
<feature type="compositionally biased region" description="Basic and acidic residues" evidence="4">
    <location>
        <begin position="766"/>
        <end position="792"/>
    </location>
</feature>
<evidence type="ECO:0000256" key="3">
    <source>
        <dbReference type="ARBA" id="ARBA00023235"/>
    </source>
</evidence>
<dbReference type="STRING" id="1849047.A0A3D8ST27"/>
<feature type="region of interest" description="Disordered" evidence="4">
    <location>
        <begin position="901"/>
        <end position="934"/>
    </location>
</feature>
<feature type="compositionally biased region" description="Polar residues" evidence="4">
    <location>
        <begin position="918"/>
        <end position="927"/>
    </location>
</feature>
<dbReference type="GO" id="GO:0008033">
    <property type="term" value="P:tRNA processing"/>
    <property type="evidence" value="ECO:0007669"/>
    <property type="project" value="UniProtKB-KW"/>
</dbReference>
<evidence type="ECO:0000259" key="5">
    <source>
        <dbReference type="PROSITE" id="PS50984"/>
    </source>
</evidence>
<dbReference type="InterPro" id="IPR020103">
    <property type="entry name" value="PsdUridine_synth_cat_dom_sf"/>
</dbReference>
<dbReference type="SUPFAM" id="SSF55120">
    <property type="entry name" value="Pseudouridine synthase"/>
    <property type="match status" value="1"/>
</dbReference>
<evidence type="ECO:0000256" key="1">
    <source>
        <dbReference type="ARBA" id="ARBA00007953"/>
    </source>
</evidence>